<keyword evidence="3" id="KW-1185">Reference proteome</keyword>
<accession>S7W8V5</accession>
<evidence type="ECO:0000256" key="1">
    <source>
        <dbReference type="SAM" id="MobiDB-lite"/>
    </source>
</evidence>
<feature type="region of interest" description="Disordered" evidence="1">
    <location>
        <begin position="57"/>
        <end position="89"/>
    </location>
</feature>
<feature type="non-terminal residue" evidence="2">
    <location>
        <position position="216"/>
    </location>
</feature>
<dbReference type="EMBL" id="ATCN01001000">
    <property type="protein sequence ID" value="EPR78147.1"/>
    <property type="molecule type" value="Genomic_DNA"/>
</dbReference>
<evidence type="ECO:0000313" key="3">
    <source>
        <dbReference type="Proteomes" id="UP000014978"/>
    </source>
</evidence>
<name>S7W8V5_SPRLO</name>
<evidence type="ECO:0000313" key="2">
    <source>
        <dbReference type="EMBL" id="EPR78147.1"/>
    </source>
</evidence>
<dbReference type="VEuPathDB" id="MicrosporidiaDB:SLOPH_2498"/>
<feature type="compositionally biased region" description="Acidic residues" evidence="1">
    <location>
        <begin position="66"/>
        <end position="89"/>
    </location>
</feature>
<reference evidence="3" key="1">
    <citation type="journal article" date="2013" name="PLoS Genet.">
        <title>The genome of Spraguea lophii and the basis of host-microsporidian interactions.</title>
        <authorList>
            <person name="Campbell S.E."/>
            <person name="Williams T.A."/>
            <person name="Yousuf A."/>
            <person name="Soanes D.M."/>
            <person name="Paszkiewicz K.H."/>
            <person name="Williams B.A.P."/>
        </authorList>
    </citation>
    <scope>NUCLEOTIDE SEQUENCE [LARGE SCALE GENOMIC DNA]</scope>
    <source>
        <strain evidence="3">42_110</strain>
    </source>
</reference>
<feature type="non-terminal residue" evidence="2">
    <location>
        <position position="1"/>
    </location>
</feature>
<sequence>SNNNILYSKVLVEENIKGIFMYSILYRNNINITVTEKKNYRLLDRYKDLIKYLENSNSNENLEGNNDNDDGIKEEDDNIEDNNLDEDYNNDNNYTIENNDITTNNIVINNNNNTTDNNDITTHNNNITTHINKNNQETYDIFYIVNGKDTIKSLKEYKYKRVIIYLILREEASKIYNYLLENNYKGIYMVDLMSREYQYKYGVHPLMNNRLRYGYI</sequence>
<proteinExistence type="predicted"/>
<dbReference type="HOGENOM" id="CLU_1280454_0_0_1"/>
<dbReference type="InParanoid" id="S7W8V5"/>
<organism evidence="2 3">
    <name type="scientific">Spraguea lophii (strain 42_110)</name>
    <name type="common">Microsporidian parasite</name>
    <dbReference type="NCBI Taxonomy" id="1358809"/>
    <lineage>
        <taxon>Eukaryota</taxon>
        <taxon>Fungi</taxon>
        <taxon>Fungi incertae sedis</taxon>
        <taxon>Microsporidia</taxon>
        <taxon>Spragueidae</taxon>
        <taxon>Spraguea</taxon>
    </lineage>
</organism>
<dbReference type="AlphaFoldDB" id="S7W8V5"/>
<dbReference type="Proteomes" id="UP000014978">
    <property type="component" value="Unassembled WGS sequence"/>
</dbReference>
<protein>
    <submittedName>
        <fullName evidence="2">Uncharacterized protein</fullName>
    </submittedName>
</protein>
<gene>
    <name evidence="2" type="ORF">SLOPH_2498</name>
</gene>
<comment type="caution">
    <text evidence="2">The sequence shown here is derived from an EMBL/GenBank/DDBJ whole genome shotgun (WGS) entry which is preliminary data.</text>
</comment>